<sequence>MTLLFKKMLCAGVIAVFPLFMAALMTYRFLDPIPLLYNWWLGAMFVWSAVFYMMISPLFYGKYPFVFRCLIWVGILCSLAGWAAWGYYYLYAPADETLLYTGFDRVFIRVNEFVSVDSWCWKMY</sequence>
<comment type="caution">
    <text evidence="2">The sequence shown here is derived from an EMBL/GenBank/DDBJ whole genome shotgun (WGS) entry which is preliminary data.</text>
</comment>
<organism evidence="2 3">
    <name type="scientific">Chitinophaga fulva</name>
    <dbReference type="NCBI Taxonomy" id="2728842"/>
    <lineage>
        <taxon>Bacteria</taxon>
        <taxon>Pseudomonadati</taxon>
        <taxon>Bacteroidota</taxon>
        <taxon>Chitinophagia</taxon>
        <taxon>Chitinophagales</taxon>
        <taxon>Chitinophagaceae</taxon>
        <taxon>Chitinophaga</taxon>
    </lineage>
</organism>
<dbReference type="AlphaFoldDB" id="A0A848GJK7"/>
<dbReference type="RefSeq" id="WP_169225568.1">
    <property type="nucleotide sequence ID" value="NZ_JABBGC010000001.1"/>
</dbReference>
<evidence type="ECO:0000313" key="2">
    <source>
        <dbReference type="EMBL" id="NML38584.1"/>
    </source>
</evidence>
<feature type="transmembrane region" description="Helical" evidence="1">
    <location>
        <begin position="36"/>
        <end position="55"/>
    </location>
</feature>
<name>A0A848GJK7_9BACT</name>
<gene>
    <name evidence="2" type="ORF">HHL17_15355</name>
</gene>
<feature type="transmembrane region" description="Helical" evidence="1">
    <location>
        <begin position="67"/>
        <end position="90"/>
    </location>
</feature>
<keyword evidence="1" id="KW-0472">Membrane</keyword>
<evidence type="ECO:0000256" key="1">
    <source>
        <dbReference type="SAM" id="Phobius"/>
    </source>
</evidence>
<feature type="transmembrane region" description="Helical" evidence="1">
    <location>
        <begin position="9"/>
        <end position="30"/>
    </location>
</feature>
<dbReference type="Proteomes" id="UP000583266">
    <property type="component" value="Unassembled WGS sequence"/>
</dbReference>
<protein>
    <submittedName>
        <fullName evidence="2">Uncharacterized protein</fullName>
    </submittedName>
</protein>
<keyword evidence="1" id="KW-1133">Transmembrane helix</keyword>
<dbReference type="EMBL" id="JABBGC010000001">
    <property type="protein sequence ID" value="NML38584.1"/>
    <property type="molecule type" value="Genomic_DNA"/>
</dbReference>
<evidence type="ECO:0000313" key="3">
    <source>
        <dbReference type="Proteomes" id="UP000583266"/>
    </source>
</evidence>
<proteinExistence type="predicted"/>
<keyword evidence="3" id="KW-1185">Reference proteome</keyword>
<reference evidence="2 3" key="1">
    <citation type="submission" date="2020-04" db="EMBL/GenBank/DDBJ databases">
        <title>Chitinophaga sp. G-6-1-13 sp. nov., isolated from soil.</title>
        <authorList>
            <person name="Dahal R.H."/>
            <person name="Chaudhary D.K."/>
        </authorList>
    </citation>
    <scope>NUCLEOTIDE SEQUENCE [LARGE SCALE GENOMIC DNA]</scope>
    <source>
        <strain evidence="2 3">G-6-1-13</strain>
    </source>
</reference>
<keyword evidence="1" id="KW-0812">Transmembrane</keyword>
<accession>A0A848GJK7</accession>